<feature type="chain" id="PRO_5012323367" evidence="2">
    <location>
        <begin position="20"/>
        <end position="167"/>
    </location>
</feature>
<dbReference type="GO" id="GO:0015036">
    <property type="term" value="F:disulfide oxidoreductase activity"/>
    <property type="evidence" value="ECO:0007669"/>
    <property type="project" value="UniProtKB-ARBA"/>
</dbReference>
<proteinExistence type="predicted"/>
<dbReference type="PROSITE" id="PS51352">
    <property type="entry name" value="THIOREDOXIN_2"/>
    <property type="match status" value="1"/>
</dbReference>
<dbReference type="Gene3D" id="3.40.30.10">
    <property type="entry name" value="Glutaredoxin"/>
    <property type="match status" value="1"/>
</dbReference>
<organism evidence="4 5">
    <name type="scientific">Solemya pervernicosa gill symbiont</name>
    <dbReference type="NCBI Taxonomy" id="642797"/>
    <lineage>
        <taxon>Bacteria</taxon>
        <taxon>Pseudomonadati</taxon>
        <taxon>Pseudomonadota</taxon>
        <taxon>Gammaproteobacteria</taxon>
        <taxon>sulfur-oxidizing symbionts</taxon>
    </lineage>
</organism>
<dbReference type="AlphaFoldDB" id="A0A1T2L1S1"/>
<dbReference type="InterPro" id="IPR013766">
    <property type="entry name" value="Thioredoxin_domain"/>
</dbReference>
<dbReference type="EMBL" id="MPRL01000062">
    <property type="protein sequence ID" value="OOZ39058.1"/>
    <property type="molecule type" value="Genomic_DNA"/>
</dbReference>
<comment type="caution">
    <text evidence="4">The sequence shown here is derived from an EMBL/GenBank/DDBJ whole genome shotgun (WGS) entry which is preliminary data.</text>
</comment>
<evidence type="ECO:0000256" key="1">
    <source>
        <dbReference type="ARBA" id="ARBA00023284"/>
    </source>
</evidence>
<gene>
    <name evidence="4" type="ORF">BOW53_13055</name>
</gene>
<dbReference type="GO" id="GO:0016209">
    <property type="term" value="F:antioxidant activity"/>
    <property type="evidence" value="ECO:0007669"/>
    <property type="project" value="InterPro"/>
</dbReference>
<keyword evidence="1" id="KW-0676">Redox-active center</keyword>
<dbReference type="InterPro" id="IPR036249">
    <property type="entry name" value="Thioredoxin-like_sf"/>
</dbReference>
<evidence type="ECO:0000313" key="4">
    <source>
        <dbReference type="EMBL" id="OOZ39058.1"/>
    </source>
</evidence>
<evidence type="ECO:0000313" key="5">
    <source>
        <dbReference type="Proteomes" id="UP000191110"/>
    </source>
</evidence>
<keyword evidence="2" id="KW-0732">Signal</keyword>
<dbReference type="SUPFAM" id="SSF52833">
    <property type="entry name" value="Thioredoxin-like"/>
    <property type="match status" value="1"/>
</dbReference>
<dbReference type="InterPro" id="IPR050553">
    <property type="entry name" value="Thioredoxin_ResA/DsbE_sf"/>
</dbReference>
<evidence type="ECO:0000259" key="3">
    <source>
        <dbReference type="PROSITE" id="PS51352"/>
    </source>
</evidence>
<evidence type="ECO:0000256" key="2">
    <source>
        <dbReference type="SAM" id="SignalP"/>
    </source>
</evidence>
<protein>
    <submittedName>
        <fullName evidence="4">Alkyl hydroperoxide reductase</fullName>
    </submittedName>
</protein>
<dbReference type="CDD" id="cd02966">
    <property type="entry name" value="TlpA_like_family"/>
    <property type="match status" value="1"/>
</dbReference>
<dbReference type="OrthoDB" id="9799347at2"/>
<dbReference type="PROSITE" id="PS00194">
    <property type="entry name" value="THIOREDOXIN_1"/>
    <property type="match status" value="1"/>
</dbReference>
<dbReference type="Proteomes" id="UP000191110">
    <property type="component" value="Unassembled WGS sequence"/>
</dbReference>
<sequence>MRKIIISLLLLLSVGAASAEMGNGLTAFPNKPVASNFLLNDLDGNQHRLSDYRGRVVVINFWATWCPPCREEMPSMQRASEILKADNIELLAINVGEDEETVFQFTANYPVEFPLLLDTDSKVIGGWPVRGLPTTFVVDPKGRVAYQAIGGRAWDDPELLAKIRALK</sequence>
<reference evidence="4 5" key="1">
    <citation type="submission" date="2016-11" db="EMBL/GenBank/DDBJ databases">
        <title>Mixed transmission modes and dynamic genome evolution in an obligate animal-bacterial symbiosis.</title>
        <authorList>
            <person name="Russell S.L."/>
            <person name="Corbett-Detig R.B."/>
            <person name="Cavanaugh C.M."/>
        </authorList>
    </citation>
    <scope>NUCLEOTIDE SEQUENCE [LARGE SCALE GENOMIC DNA]</scope>
    <source>
        <strain evidence="4">Sveles-Q1</strain>
    </source>
</reference>
<keyword evidence="5" id="KW-1185">Reference proteome</keyword>
<dbReference type="InterPro" id="IPR000866">
    <property type="entry name" value="AhpC/TSA"/>
</dbReference>
<dbReference type="PANTHER" id="PTHR42852">
    <property type="entry name" value="THIOL:DISULFIDE INTERCHANGE PROTEIN DSBE"/>
    <property type="match status" value="1"/>
</dbReference>
<dbReference type="InterPro" id="IPR017937">
    <property type="entry name" value="Thioredoxin_CS"/>
</dbReference>
<feature type="signal peptide" evidence="2">
    <location>
        <begin position="1"/>
        <end position="19"/>
    </location>
</feature>
<dbReference type="Pfam" id="PF00578">
    <property type="entry name" value="AhpC-TSA"/>
    <property type="match status" value="1"/>
</dbReference>
<name>A0A1T2L1S1_9GAMM</name>
<accession>A0A1T2L1S1</accession>
<dbReference type="RefSeq" id="WP_078484530.1">
    <property type="nucleotide sequence ID" value="NZ_MPRL01000062.1"/>
</dbReference>
<feature type="domain" description="Thioredoxin" evidence="3">
    <location>
        <begin position="28"/>
        <end position="167"/>
    </location>
</feature>
<dbReference type="PANTHER" id="PTHR42852:SF13">
    <property type="entry name" value="PROTEIN DIPZ"/>
    <property type="match status" value="1"/>
</dbReference>